<name>A0A5B7GPK0_PORTR</name>
<accession>A0A5B7GPK0</accession>
<dbReference type="AlphaFoldDB" id="A0A5B7GPK0"/>
<dbReference type="Proteomes" id="UP000324222">
    <property type="component" value="Unassembled WGS sequence"/>
</dbReference>
<gene>
    <name evidence="1" type="ORF">E2C01_052510</name>
</gene>
<sequence>MELNTKKGSVLKFEMSERRPKRFYSMGNKENEKVCRKRPWSNHCE</sequence>
<proteinExistence type="predicted"/>
<evidence type="ECO:0000313" key="2">
    <source>
        <dbReference type="Proteomes" id="UP000324222"/>
    </source>
</evidence>
<organism evidence="1 2">
    <name type="scientific">Portunus trituberculatus</name>
    <name type="common">Swimming crab</name>
    <name type="synonym">Neptunus trituberculatus</name>
    <dbReference type="NCBI Taxonomy" id="210409"/>
    <lineage>
        <taxon>Eukaryota</taxon>
        <taxon>Metazoa</taxon>
        <taxon>Ecdysozoa</taxon>
        <taxon>Arthropoda</taxon>
        <taxon>Crustacea</taxon>
        <taxon>Multicrustacea</taxon>
        <taxon>Malacostraca</taxon>
        <taxon>Eumalacostraca</taxon>
        <taxon>Eucarida</taxon>
        <taxon>Decapoda</taxon>
        <taxon>Pleocyemata</taxon>
        <taxon>Brachyura</taxon>
        <taxon>Eubrachyura</taxon>
        <taxon>Portunoidea</taxon>
        <taxon>Portunidae</taxon>
        <taxon>Portuninae</taxon>
        <taxon>Portunus</taxon>
    </lineage>
</organism>
<comment type="caution">
    <text evidence="1">The sequence shown here is derived from an EMBL/GenBank/DDBJ whole genome shotgun (WGS) entry which is preliminary data.</text>
</comment>
<reference evidence="1 2" key="1">
    <citation type="submission" date="2019-05" db="EMBL/GenBank/DDBJ databases">
        <title>Another draft genome of Portunus trituberculatus and its Hox gene families provides insights of decapod evolution.</title>
        <authorList>
            <person name="Jeong J.-H."/>
            <person name="Song I."/>
            <person name="Kim S."/>
            <person name="Choi T."/>
            <person name="Kim D."/>
            <person name="Ryu S."/>
            <person name="Kim W."/>
        </authorList>
    </citation>
    <scope>NUCLEOTIDE SEQUENCE [LARGE SCALE GENOMIC DNA]</scope>
    <source>
        <tissue evidence="1">Muscle</tissue>
    </source>
</reference>
<protein>
    <submittedName>
        <fullName evidence="1">Uncharacterized protein</fullName>
    </submittedName>
</protein>
<dbReference type="EMBL" id="VSRR010015746">
    <property type="protein sequence ID" value="MPC58504.1"/>
    <property type="molecule type" value="Genomic_DNA"/>
</dbReference>
<evidence type="ECO:0000313" key="1">
    <source>
        <dbReference type="EMBL" id="MPC58504.1"/>
    </source>
</evidence>
<keyword evidence="2" id="KW-1185">Reference proteome</keyword>